<feature type="binding site" evidence="10">
    <location>
        <position position="128"/>
    </location>
    <ligand>
        <name>NAD(+)</name>
        <dbReference type="ChEBI" id="CHEBI:57540"/>
    </ligand>
</feature>
<evidence type="ECO:0000256" key="9">
    <source>
        <dbReference type="PIRSR" id="PIRSR000112-2"/>
    </source>
</evidence>
<dbReference type="GO" id="GO:0008888">
    <property type="term" value="F:glycerol dehydrogenase (NAD+) activity"/>
    <property type="evidence" value="ECO:0007669"/>
    <property type="project" value="UniProtKB-EC"/>
</dbReference>
<keyword evidence="1 8" id="KW-0479">Metal-binding</keyword>
<dbReference type="Pfam" id="PF00465">
    <property type="entry name" value="Fe-ADH"/>
    <property type="match status" value="1"/>
</dbReference>
<dbReference type="PIRSF" id="PIRSF000112">
    <property type="entry name" value="Glycerol_dehydrogenase"/>
    <property type="match status" value="1"/>
</dbReference>
<gene>
    <name evidence="12" type="ORF">AAT16_10740</name>
    <name evidence="13" type="ORF">SAMN05216235_2304</name>
</gene>
<evidence type="ECO:0000313" key="15">
    <source>
        <dbReference type="Proteomes" id="UP000183090"/>
    </source>
</evidence>
<evidence type="ECO:0000256" key="7">
    <source>
        <dbReference type="ARBA" id="ARBA00049006"/>
    </source>
</evidence>
<feature type="binding site" evidence="10">
    <location>
        <begin position="117"/>
        <end position="120"/>
    </location>
    <ligand>
        <name>NAD(+)</name>
        <dbReference type="ChEBI" id="CHEBI:57540"/>
    </ligand>
</feature>
<feature type="binding site" evidence="8">
    <location>
        <position position="273"/>
    </location>
    <ligand>
        <name>glycerol</name>
        <dbReference type="ChEBI" id="CHEBI:17754"/>
    </ligand>
</feature>
<dbReference type="SUPFAM" id="SSF56796">
    <property type="entry name" value="Dehydroquinate synthase-like"/>
    <property type="match status" value="1"/>
</dbReference>
<reference evidence="13 15" key="3">
    <citation type="submission" date="2016-10" db="EMBL/GenBank/DDBJ databases">
        <authorList>
            <person name="Varghese N."/>
            <person name="Submissions S."/>
        </authorList>
    </citation>
    <scope>NUCLEOTIDE SEQUENCE [LARGE SCALE GENOMIC DNA]</scope>
    <source>
        <strain evidence="13 15">CGMCC 1.6501</strain>
    </source>
</reference>
<dbReference type="RefSeq" id="WP_046790808.1">
    <property type="nucleotide sequence ID" value="NZ_CP011366.1"/>
</dbReference>
<reference evidence="14" key="2">
    <citation type="submission" date="2015-04" db="EMBL/GenBank/DDBJ databases">
        <title>Complete genome sequence of Salinicoccus halodurans strain H3B36, isolated from the Qaidam basin of China.</title>
        <authorList>
            <person name="Ma Y."/>
            <person name="Jiang K."/>
            <person name="Xue Y."/>
        </authorList>
    </citation>
    <scope>NUCLEOTIDE SEQUENCE [LARGE SCALE GENOMIC DNA]</scope>
    <source>
        <strain evidence="14">H3B36</strain>
    </source>
</reference>
<proteinExistence type="predicted"/>
<evidence type="ECO:0000256" key="3">
    <source>
        <dbReference type="ARBA" id="ARBA00023027"/>
    </source>
</evidence>
<dbReference type="EMBL" id="CP011366">
    <property type="protein sequence ID" value="AKG74626.1"/>
    <property type="molecule type" value="Genomic_DNA"/>
</dbReference>
<evidence type="ECO:0000313" key="12">
    <source>
        <dbReference type="EMBL" id="AKG74626.1"/>
    </source>
</evidence>
<evidence type="ECO:0000256" key="8">
    <source>
        <dbReference type="PIRSR" id="PIRSR000112-1"/>
    </source>
</evidence>
<dbReference type="KEGG" id="shv:AAT16_10740"/>
<feature type="binding site" evidence="10">
    <location>
        <position position="38"/>
    </location>
    <ligand>
        <name>NAD(+)</name>
        <dbReference type="ChEBI" id="CHEBI:57540"/>
    </ligand>
</feature>
<evidence type="ECO:0000256" key="2">
    <source>
        <dbReference type="ARBA" id="ARBA00023002"/>
    </source>
</evidence>
<evidence type="ECO:0000256" key="4">
    <source>
        <dbReference type="ARBA" id="ARBA00037918"/>
    </source>
</evidence>
<dbReference type="PANTHER" id="PTHR43616:SF5">
    <property type="entry name" value="GLYCEROL DEHYDROGENASE 1"/>
    <property type="match status" value="1"/>
</dbReference>
<dbReference type="EMBL" id="FOTB01000005">
    <property type="protein sequence ID" value="SFK89072.1"/>
    <property type="molecule type" value="Genomic_DNA"/>
</dbReference>
<dbReference type="NCBIfam" id="NF006941">
    <property type="entry name" value="PRK09423.1"/>
    <property type="match status" value="1"/>
</dbReference>
<evidence type="ECO:0000259" key="11">
    <source>
        <dbReference type="Pfam" id="PF00465"/>
    </source>
</evidence>
<feature type="binding site" evidence="9">
    <location>
        <position position="122"/>
    </location>
    <ligand>
        <name>glycerol</name>
        <dbReference type="ChEBI" id="CHEBI:17754"/>
    </ligand>
</feature>
<dbReference type="Gene3D" id="1.20.1090.10">
    <property type="entry name" value="Dehydroquinate synthase-like - alpha domain"/>
    <property type="match status" value="1"/>
</dbReference>
<dbReference type="GO" id="GO:0005829">
    <property type="term" value="C:cytosol"/>
    <property type="evidence" value="ECO:0007669"/>
    <property type="project" value="TreeGrafter"/>
</dbReference>
<feature type="binding site" evidence="10">
    <location>
        <position position="126"/>
    </location>
    <ligand>
        <name>NAD(+)</name>
        <dbReference type="ChEBI" id="CHEBI:57540"/>
    </ligand>
</feature>
<keyword evidence="3 10" id="KW-0520">NAD</keyword>
<name>A0A0F7HNI9_9STAP</name>
<keyword evidence="2" id="KW-0560">Oxidoreductase</keyword>
<dbReference type="Proteomes" id="UP000034029">
    <property type="component" value="Chromosome"/>
</dbReference>
<evidence type="ECO:0000313" key="14">
    <source>
        <dbReference type="Proteomes" id="UP000034029"/>
    </source>
</evidence>
<dbReference type="EC" id="1.1.1.6" evidence="5"/>
<dbReference type="InterPro" id="IPR001670">
    <property type="entry name" value="ADH_Fe/GldA"/>
</dbReference>
<dbReference type="AlphaFoldDB" id="A0A0F7HNI9"/>
<keyword evidence="8" id="KW-0862">Zinc</keyword>
<evidence type="ECO:0000256" key="6">
    <source>
        <dbReference type="ARBA" id="ARBA00040132"/>
    </source>
</evidence>
<sequence length="365" mass="39142">MAKFVYQSPGKYIQGQGVLKDLGEETGKLAKKPLVISDEMVWSITEDKITESFKNANIEFTYEEFKGEASEAEIDRMSEIGKKNDADVVIGVGGGKTLDTSKAIADNLSTPVIIVPTTASTDAPSSSLSVIYSDEGVFTGYRFYDKNPNLIIIDSEVVVNAPIKLFTSGMSDAMATLVEARAVLKSNGENMVGGQPTLASVAIAEKCEEILFKHGQSAFKAASKGIVTPQVEAVIEANTLLSGLGFENGGLAAAHAIHNGFTSLSGDIHHLSHGEKVAYGTLVQLVLENTSDESLRRYIDFYKSIGMPTTLKEMHLEDTSFEDLVKVGELATDSEDTFANLSDKITPEEIASAILAVNEISEGNK</sequence>
<organism evidence="13 15">
    <name type="scientific">Salinicoccus halodurans</name>
    <dbReference type="NCBI Taxonomy" id="407035"/>
    <lineage>
        <taxon>Bacteria</taxon>
        <taxon>Bacillati</taxon>
        <taxon>Bacillota</taxon>
        <taxon>Bacilli</taxon>
        <taxon>Bacillales</taxon>
        <taxon>Staphylococcaceae</taxon>
        <taxon>Salinicoccus</taxon>
    </lineage>
</organism>
<keyword evidence="14" id="KW-1185">Reference proteome</keyword>
<dbReference type="GO" id="GO:0046872">
    <property type="term" value="F:metal ion binding"/>
    <property type="evidence" value="ECO:0007669"/>
    <property type="project" value="UniProtKB-KW"/>
</dbReference>
<feature type="binding site" evidence="10">
    <location>
        <begin position="95"/>
        <end position="99"/>
    </location>
    <ligand>
        <name>NAD(+)</name>
        <dbReference type="ChEBI" id="CHEBI:57540"/>
    </ligand>
</feature>
<accession>A0A0F7HNI9</accession>
<comment type="catalytic activity">
    <reaction evidence="7">
        <text>glycerol + NAD(+) = dihydroxyacetone + NADH + H(+)</text>
        <dbReference type="Rhea" id="RHEA:13769"/>
        <dbReference type="ChEBI" id="CHEBI:15378"/>
        <dbReference type="ChEBI" id="CHEBI:16016"/>
        <dbReference type="ChEBI" id="CHEBI:17754"/>
        <dbReference type="ChEBI" id="CHEBI:57540"/>
        <dbReference type="ChEBI" id="CHEBI:57945"/>
        <dbReference type="EC" id="1.1.1.6"/>
    </reaction>
</comment>
<comment type="pathway">
    <text evidence="4">Polyol metabolism; glycerol fermentation; glycerone phosphate from glycerol (oxidative route): step 1/2.</text>
</comment>
<dbReference type="Gene3D" id="3.40.50.1970">
    <property type="match status" value="1"/>
</dbReference>
<dbReference type="InterPro" id="IPR016205">
    <property type="entry name" value="Glycerol_DH"/>
</dbReference>
<dbReference type="CDD" id="cd08170">
    <property type="entry name" value="GlyDH"/>
    <property type="match status" value="1"/>
</dbReference>
<evidence type="ECO:0000313" key="13">
    <source>
        <dbReference type="EMBL" id="SFK89072.1"/>
    </source>
</evidence>
<evidence type="ECO:0000256" key="1">
    <source>
        <dbReference type="ARBA" id="ARBA00022723"/>
    </source>
</evidence>
<feature type="binding site" evidence="8">
    <location>
        <position position="255"/>
    </location>
    <ligand>
        <name>glycerol</name>
        <dbReference type="ChEBI" id="CHEBI:17754"/>
    </ligand>
</feature>
<feature type="domain" description="Alcohol dehydrogenase iron-type/glycerol dehydrogenase GldA" evidence="11">
    <location>
        <begin position="9"/>
        <end position="154"/>
    </location>
</feature>
<reference evidence="12 14" key="1">
    <citation type="journal article" date="2015" name="Int. J. Syst. Evol. Microbiol.">
        <title>Complete genome sequence of Salinicoccus halodurans H3B36, isolated from the Qaidam Basin in China.</title>
        <authorList>
            <person name="Jiang K."/>
            <person name="Xue Y."/>
            <person name="Ma Y."/>
        </authorList>
    </citation>
    <scope>NUCLEOTIDE SEQUENCE [LARGE SCALE GENOMIC DNA]</scope>
    <source>
        <strain evidence="12 14">H3B36</strain>
    </source>
</reference>
<dbReference type="PANTHER" id="PTHR43616">
    <property type="entry name" value="GLYCEROL DEHYDROGENASE"/>
    <property type="match status" value="1"/>
</dbReference>
<feature type="binding site" evidence="10">
    <location>
        <position position="132"/>
    </location>
    <ligand>
        <name>NAD(+)</name>
        <dbReference type="ChEBI" id="CHEBI:57540"/>
    </ligand>
</feature>
<evidence type="ECO:0000256" key="5">
    <source>
        <dbReference type="ARBA" id="ARBA00039147"/>
    </source>
</evidence>
<protein>
    <recommendedName>
        <fullName evidence="6">Glycerol dehydrogenase</fullName>
        <ecNumber evidence="5">1.1.1.6</ecNumber>
    </recommendedName>
</protein>
<feature type="binding site" evidence="8">
    <location>
        <position position="172"/>
    </location>
    <ligand>
        <name>glycerol</name>
        <dbReference type="ChEBI" id="CHEBI:17754"/>
    </ligand>
</feature>
<dbReference type="Proteomes" id="UP000183090">
    <property type="component" value="Unassembled WGS sequence"/>
</dbReference>
<comment type="cofactor">
    <cofactor evidence="8">
        <name>Zn(2+)</name>
        <dbReference type="ChEBI" id="CHEBI:29105"/>
    </cofactor>
    <text evidence="8">Binds 1 zinc ion per subunit.</text>
</comment>
<dbReference type="OrthoDB" id="5198708at2"/>
<evidence type="ECO:0000256" key="10">
    <source>
        <dbReference type="PIRSR" id="PIRSR000112-3"/>
    </source>
</evidence>